<protein>
    <submittedName>
        <fullName evidence="1">Uncharacterized protein</fullName>
    </submittedName>
</protein>
<organism evidence="1">
    <name type="scientific">hydrothermal vent metagenome</name>
    <dbReference type="NCBI Taxonomy" id="652676"/>
    <lineage>
        <taxon>unclassified sequences</taxon>
        <taxon>metagenomes</taxon>
        <taxon>ecological metagenomes</taxon>
    </lineage>
</organism>
<dbReference type="Gene3D" id="1.25.40.10">
    <property type="entry name" value="Tetratricopeptide repeat domain"/>
    <property type="match status" value="1"/>
</dbReference>
<name>A0A3B1A4R0_9ZZZZ</name>
<reference evidence="1" key="1">
    <citation type="submission" date="2018-06" db="EMBL/GenBank/DDBJ databases">
        <authorList>
            <person name="Zhirakovskaya E."/>
        </authorList>
    </citation>
    <scope>NUCLEOTIDE SEQUENCE</scope>
</reference>
<dbReference type="EMBL" id="UOFS01000013">
    <property type="protein sequence ID" value="VAW93189.1"/>
    <property type="molecule type" value="Genomic_DNA"/>
</dbReference>
<dbReference type="InterPro" id="IPR011990">
    <property type="entry name" value="TPR-like_helical_dom_sf"/>
</dbReference>
<accession>A0A3B1A4R0</accession>
<evidence type="ECO:0000313" key="1">
    <source>
        <dbReference type="EMBL" id="VAW93189.1"/>
    </source>
</evidence>
<sequence>MRNLFALAIVVSLILLAGCSIKSRTSESLDPLAHNNQAEHQVIAPESRTGDAVKSLLLDARGAASSGNIARAESLLERALRIEPRNAVLWHYMAKMKLHQGRYSKAIGMAAKSNSMAKNDYTLRADNWRIIAHAENWLGNISKSKMAQEKADQLISNK</sequence>
<proteinExistence type="predicted"/>
<gene>
    <name evidence="1" type="ORF">MNBD_GAMMA22-685</name>
</gene>
<dbReference type="Pfam" id="PF14559">
    <property type="entry name" value="TPR_19"/>
    <property type="match status" value="1"/>
</dbReference>
<dbReference type="SUPFAM" id="SSF48452">
    <property type="entry name" value="TPR-like"/>
    <property type="match status" value="1"/>
</dbReference>
<dbReference type="PROSITE" id="PS51257">
    <property type="entry name" value="PROKAR_LIPOPROTEIN"/>
    <property type="match status" value="1"/>
</dbReference>
<dbReference type="AlphaFoldDB" id="A0A3B1A4R0"/>